<dbReference type="RefSeq" id="WP_227323354.1">
    <property type="nucleotide sequence ID" value="NZ_JAESVB010000016.1"/>
</dbReference>
<name>A0A963YWM4_9PROT</name>
<organism evidence="1 2">
    <name type="scientific">Acidisoma silvae</name>
    <dbReference type="NCBI Taxonomy" id="2802396"/>
    <lineage>
        <taxon>Bacteria</taxon>
        <taxon>Pseudomonadati</taxon>
        <taxon>Pseudomonadota</taxon>
        <taxon>Alphaproteobacteria</taxon>
        <taxon>Acetobacterales</taxon>
        <taxon>Acidocellaceae</taxon>
        <taxon>Acidisoma</taxon>
    </lineage>
</organism>
<reference evidence="1" key="1">
    <citation type="journal article" date="2021" name="Microorganisms">
        <title>Acidisoma silvae sp. nov. and Acidisomacellulosilytica sp. nov., Two Acidophilic Bacteria Isolated from Decaying Wood, Hydrolyzing Cellulose and Producing Poly-3-hydroxybutyrate.</title>
        <authorList>
            <person name="Mieszkin S."/>
            <person name="Pouder E."/>
            <person name="Uroz S."/>
            <person name="Simon-Colin C."/>
            <person name="Alain K."/>
        </authorList>
    </citation>
    <scope>NUCLEOTIDE SEQUENCE</scope>
    <source>
        <strain evidence="1">HW T2.11</strain>
    </source>
</reference>
<keyword evidence="2" id="KW-1185">Reference proteome</keyword>
<evidence type="ECO:0000313" key="1">
    <source>
        <dbReference type="EMBL" id="MCB8877707.1"/>
    </source>
</evidence>
<protein>
    <submittedName>
        <fullName evidence="1">Uncharacterized protein</fullName>
    </submittedName>
</protein>
<sequence length="63" mass="6594">MDQSQLAIFRNASLMILGIAKATPTSGGFFARSNKIYFSAVPLGFSEQAQSLAPSAALKMPSG</sequence>
<proteinExistence type="predicted"/>
<dbReference type="AlphaFoldDB" id="A0A963YWM4"/>
<dbReference type="Proteomes" id="UP000708298">
    <property type="component" value="Unassembled WGS sequence"/>
</dbReference>
<accession>A0A963YWM4</accession>
<dbReference type="EMBL" id="JAESVB010000016">
    <property type="protein sequence ID" value="MCB8877707.1"/>
    <property type="molecule type" value="Genomic_DNA"/>
</dbReference>
<comment type="caution">
    <text evidence="1">The sequence shown here is derived from an EMBL/GenBank/DDBJ whole genome shotgun (WGS) entry which is preliminary data.</text>
</comment>
<reference evidence="1" key="2">
    <citation type="submission" date="2021-01" db="EMBL/GenBank/DDBJ databases">
        <authorList>
            <person name="Mieszkin S."/>
            <person name="Pouder E."/>
            <person name="Alain K."/>
        </authorList>
    </citation>
    <scope>NUCLEOTIDE SEQUENCE</scope>
    <source>
        <strain evidence="1">HW T2.11</strain>
    </source>
</reference>
<gene>
    <name evidence="1" type="ORF">ASILVAE211_21110</name>
</gene>
<evidence type="ECO:0000313" key="2">
    <source>
        <dbReference type="Proteomes" id="UP000708298"/>
    </source>
</evidence>